<dbReference type="InterPro" id="IPR027417">
    <property type="entry name" value="P-loop_NTPase"/>
</dbReference>
<evidence type="ECO:0000259" key="6">
    <source>
        <dbReference type="Pfam" id="PF01926"/>
    </source>
</evidence>
<reference evidence="7" key="1">
    <citation type="submission" date="2016-07" db="EMBL/GenBank/DDBJ databases">
        <authorList>
            <person name="Bretaudeau A."/>
        </authorList>
    </citation>
    <scope>NUCLEOTIDE SEQUENCE</scope>
    <source>
        <strain evidence="7">Rice</strain>
        <tissue evidence="7">Whole body</tissue>
    </source>
</reference>
<dbReference type="Gene3D" id="3.40.50.300">
    <property type="entry name" value="P-loop containing nucleotide triphosphate hydrolases"/>
    <property type="match status" value="4"/>
</dbReference>
<evidence type="ECO:0000256" key="2">
    <source>
        <dbReference type="ARBA" id="ARBA00023134"/>
    </source>
</evidence>
<dbReference type="EMBL" id="ODYU01000394">
    <property type="protein sequence ID" value="SOQ35105.1"/>
    <property type="molecule type" value="Genomic_DNA"/>
</dbReference>
<sequence length="591" mass="66507">MPQARRKTPFSGKAKKQQLQSKKQNKTLLMSTSSGTTSYDVVSVNYQPTRARGGRDTNRYALKFYRETEEELKIKKEEALKELIPVPEKELEVNPVDYFPADVSFPKRPPWDFNMSPAQLDAQEQRYFKNYIDGLQASEHWKNMSYFELNLETWRQLWRVLEMCDILLLIVDVRYAGMMFPPSLYTYIQEQKKDMILVLNKIDLVPSSVVCAWKQYLTTAYPALRVLYFTSCPAYNLRGATSDKAGLQVRRRKGKQRMCAEGATKILEACKEIVKGEVDLSSWEKKIKEETDVEFDYDEGAQIGETILEKADTSYYAHERYKSGVLSIGCVGQPNVGKSSLLNALMGRCVVSVSKTPGHTKHFQTIYLTPQVSRRYGRNQALWSVLGVVVGIRVGAPSYYSHERYKSGVLSIGCVGQPNVGKSSLLNALMGRCVVSVSKTPGHTKHFQTIYLTPQVSRIRVGAPSYYAHERYKSGVLSIGCVGQPNVGKSSLLNALMGRCVVSVSKTPGHTKHFQTIYLTPQVSRCYGRYYYSHERYKSGVLSIGCVGQPNVGKSSLLNALMGRCVVSVSKTPGHTKHFQTIYLTPQVSPN</sequence>
<dbReference type="InterPro" id="IPR043358">
    <property type="entry name" value="GNL1-like"/>
</dbReference>
<comment type="function">
    <text evidence="3">Possible regulatory or functional link with the histocompatibility cluster.</text>
</comment>
<dbReference type="PRINTS" id="PR00326">
    <property type="entry name" value="GTP1OBG"/>
</dbReference>
<accession>A0A2H1V2N2</accession>
<feature type="domain" description="G" evidence="6">
    <location>
        <begin position="544"/>
        <end position="585"/>
    </location>
</feature>
<feature type="domain" description="G" evidence="6">
    <location>
        <begin position="479"/>
        <end position="521"/>
    </location>
</feature>
<gene>
    <name evidence="7" type="ORF">SFRICE_008152</name>
</gene>
<dbReference type="SUPFAM" id="SSF52540">
    <property type="entry name" value="P-loop containing nucleoside triphosphate hydrolases"/>
    <property type="match status" value="4"/>
</dbReference>
<dbReference type="GO" id="GO:0003924">
    <property type="term" value="F:GTPase activity"/>
    <property type="evidence" value="ECO:0007669"/>
    <property type="project" value="InterPro"/>
</dbReference>
<dbReference type="AlphaFoldDB" id="A0A2H1V2N2"/>
<feature type="domain" description="G" evidence="6">
    <location>
        <begin position="412"/>
        <end position="458"/>
    </location>
</feature>
<keyword evidence="1" id="KW-0547">Nucleotide-binding</keyword>
<proteinExistence type="predicted"/>
<organism evidence="7">
    <name type="scientific">Spodoptera frugiperda</name>
    <name type="common">Fall armyworm</name>
    <dbReference type="NCBI Taxonomy" id="7108"/>
    <lineage>
        <taxon>Eukaryota</taxon>
        <taxon>Metazoa</taxon>
        <taxon>Ecdysozoa</taxon>
        <taxon>Arthropoda</taxon>
        <taxon>Hexapoda</taxon>
        <taxon>Insecta</taxon>
        <taxon>Pterygota</taxon>
        <taxon>Neoptera</taxon>
        <taxon>Endopterygota</taxon>
        <taxon>Lepidoptera</taxon>
        <taxon>Glossata</taxon>
        <taxon>Ditrysia</taxon>
        <taxon>Noctuoidea</taxon>
        <taxon>Noctuidae</taxon>
        <taxon>Amphipyrinae</taxon>
        <taxon>Spodoptera</taxon>
    </lineage>
</organism>
<dbReference type="PANTHER" id="PTHR45709">
    <property type="entry name" value="LARGE SUBUNIT GTPASE 1 HOMOLOG-RELATED"/>
    <property type="match status" value="1"/>
</dbReference>
<feature type="compositionally biased region" description="Low complexity" evidence="5">
    <location>
        <begin position="17"/>
        <end position="34"/>
    </location>
</feature>
<feature type="domain" description="G" evidence="6">
    <location>
        <begin position="328"/>
        <end position="369"/>
    </location>
</feature>
<feature type="region of interest" description="Disordered" evidence="5">
    <location>
        <begin position="1"/>
        <end position="34"/>
    </location>
</feature>
<protein>
    <recommendedName>
        <fullName evidence="4">Guanine nucleotide-binding protein-like 1</fullName>
    </recommendedName>
</protein>
<evidence type="ECO:0000256" key="5">
    <source>
        <dbReference type="SAM" id="MobiDB-lite"/>
    </source>
</evidence>
<dbReference type="InterPro" id="IPR006073">
    <property type="entry name" value="GTP-bd"/>
</dbReference>
<feature type="compositionally biased region" description="Basic residues" evidence="5">
    <location>
        <begin position="1"/>
        <end position="16"/>
    </location>
</feature>
<evidence type="ECO:0000256" key="1">
    <source>
        <dbReference type="ARBA" id="ARBA00022741"/>
    </source>
</evidence>
<evidence type="ECO:0000256" key="3">
    <source>
        <dbReference type="ARBA" id="ARBA00037770"/>
    </source>
</evidence>
<evidence type="ECO:0000256" key="4">
    <source>
        <dbReference type="ARBA" id="ARBA00039902"/>
    </source>
</evidence>
<name>A0A2H1V2N2_SPOFR</name>
<keyword evidence="2" id="KW-0342">GTP-binding</keyword>
<dbReference type="Pfam" id="PF01926">
    <property type="entry name" value="MMR_HSR1"/>
    <property type="match status" value="4"/>
</dbReference>
<dbReference type="PANTHER" id="PTHR45709:SF3">
    <property type="entry name" value="GUANINE NUCLEOTIDE-BINDING PROTEIN-LIKE 1"/>
    <property type="match status" value="1"/>
</dbReference>
<dbReference type="GO" id="GO:0005525">
    <property type="term" value="F:GTP binding"/>
    <property type="evidence" value="ECO:0007669"/>
    <property type="project" value="UniProtKB-KW"/>
</dbReference>
<evidence type="ECO:0000313" key="7">
    <source>
        <dbReference type="EMBL" id="SOQ35105.1"/>
    </source>
</evidence>